<dbReference type="GO" id="GO:0005829">
    <property type="term" value="C:cytosol"/>
    <property type="evidence" value="ECO:0007669"/>
    <property type="project" value="TreeGrafter"/>
</dbReference>
<organism evidence="2 3">
    <name type="scientific">Paractinoplanes tereljensis</name>
    <dbReference type="NCBI Taxonomy" id="571912"/>
    <lineage>
        <taxon>Bacteria</taxon>
        <taxon>Bacillati</taxon>
        <taxon>Actinomycetota</taxon>
        <taxon>Actinomycetes</taxon>
        <taxon>Micromonosporales</taxon>
        <taxon>Micromonosporaceae</taxon>
        <taxon>Paractinoplanes</taxon>
    </lineage>
</organism>
<keyword evidence="3" id="KW-1185">Reference proteome</keyword>
<reference evidence="2" key="1">
    <citation type="submission" date="2021-01" db="EMBL/GenBank/DDBJ databases">
        <title>Whole genome shotgun sequence of Actinoplanes tereljensis NBRC 105297.</title>
        <authorList>
            <person name="Komaki H."/>
            <person name="Tamura T."/>
        </authorList>
    </citation>
    <scope>NUCLEOTIDE SEQUENCE</scope>
    <source>
        <strain evidence="2">NBRC 105297</strain>
    </source>
</reference>
<dbReference type="GO" id="GO:0019239">
    <property type="term" value="F:deaminase activity"/>
    <property type="evidence" value="ECO:0007669"/>
    <property type="project" value="TreeGrafter"/>
</dbReference>
<accession>A0A919TSJ3</accession>
<dbReference type="NCBIfam" id="TIGR00004">
    <property type="entry name" value="Rid family detoxifying hydrolase"/>
    <property type="match status" value="1"/>
</dbReference>
<dbReference type="AlphaFoldDB" id="A0A919TSJ3"/>
<dbReference type="PANTHER" id="PTHR11803:SF58">
    <property type="entry name" value="PROTEIN HMF1-RELATED"/>
    <property type="match status" value="1"/>
</dbReference>
<evidence type="ECO:0000313" key="2">
    <source>
        <dbReference type="EMBL" id="GIF21438.1"/>
    </source>
</evidence>
<dbReference type="InterPro" id="IPR006175">
    <property type="entry name" value="YjgF/YER057c/UK114"/>
</dbReference>
<dbReference type="Gene3D" id="3.30.1330.40">
    <property type="entry name" value="RutC-like"/>
    <property type="match status" value="1"/>
</dbReference>
<dbReference type="Proteomes" id="UP000623608">
    <property type="component" value="Unassembled WGS sequence"/>
</dbReference>
<name>A0A919TSJ3_9ACTN</name>
<sequence length="131" mass="13596">MERLAISTDQAPPAIGPYSQAIVAGGLVFCSGTAGIDPATGEIPPGIAEQTRLALRNLDAVLTAAGASLSTLVKTTIYYRHVADFATINEIYAEHMPDPPPARSAPSGIDLPRGLLISIEAVATVQRWAGS</sequence>
<dbReference type="Pfam" id="PF01042">
    <property type="entry name" value="Ribonuc_L-PSP"/>
    <property type="match status" value="1"/>
</dbReference>
<dbReference type="InterPro" id="IPR006056">
    <property type="entry name" value="RidA"/>
</dbReference>
<dbReference type="InterPro" id="IPR035959">
    <property type="entry name" value="RutC-like_sf"/>
</dbReference>
<evidence type="ECO:0000313" key="3">
    <source>
        <dbReference type="Proteomes" id="UP000623608"/>
    </source>
</evidence>
<comment type="caution">
    <text evidence="2">The sequence shown here is derived from an EMBL/GenBank/DDBJ whole genome shotgun (WGS) entry which is preliminary data.</text>
</comment>
<evidence type="ECO:0000256" key="1">
    <source>
        <dbReference type="ARBA" id="ARBA00010552"/>
    </source>
</evidence>
<comment type="similarity">
    <text evidence="1">Belongs to the RutC family.</text>
</comment>
<protein>
    <submittedName>
        <fullName evidence="2">Reactive intermediate/imine deaminase</fullName>
    </submittedName>
</protein>
<dbReference type="EMBL" id="BOMY01000028">
    <property type="protein sequence ID" value="GIF21438.1"/>
    <property type="molecule type" value="Genomic_DNA"/>
</dbReference>
<dbReference type="RefSeq" id="WP_203808017.1">
    <property type="nucleotide sequence ID" value="NZ_BOMY01000028.1"/>
</dbReference>
<dbReference type="FunFam" id="3.30.1330.40:FF:000001">
    <property type="entry name" value="L-PSP family endoribonuclease"/>
    <property type="match status" value="1"/>
</dbReference>
<dbReference type="PANTHER" id="PTHR11803">
    <property type="entry name" value="2-IMINOBUTANOATE/2-IMINOPROPANOATE DEAMINASE RIDA"/>
    <property type="match status" value="1"/>
</dbReference>
<proteinExistence type="inferred from homology"/>
<dbReference type="SUPFAM" id="SSF55298">
    <property type="entry name" value="YjgF-like"/>
    <property type="match status" value="1"/>
</dbReference>
<gene>
    <name evidence="2" type="ORF">Ate02nite_41680</name>
</gene>
<dbReference type="CDD" id="cd00448">
    <property type="entry name" value="YjgF_YER057c_UK114_family"/>
    <property type="match status" value="1"/>
</dbReference>